<evidence type="ECO:0000313" key="6">
    <source>
        <dbReference type="Proteomes" id="UP000863577"/>
    </source>
</evidence>
<evidence type="ECO:0000256" key="1">
    <source>
        <dbReference type="ARBA" id="ARBA00022801"/>
    </source>
</evidence>
<dbReference type="AlphaFoldDB" id="A0AAN5Q2G1"/>
<proteinExistence type="predicted"/>
<evidence type="ECO:0000313" key="5">
    <source>
        <dbReference type="EMBL" id="HAU2396531.1"/>
    </source>
</evidence>
<comment type="caution">
    <text evidence="5">The sequence shown here is derived from an EMBL/GenBank/DDBJ whole genome shotgun (WGS) entry which is preliminary data.</text>
</comment>
<protein>
    <submittedName>
        <fullName evidence="5">Uncharacterized protein</fullName>
    </submittedName>
</protein>
<keyword evidence="1" id="KW-0378">Hydrolase</keyword>
<evidence type="ECO:0000256" key="4">
    <source>
        <dbReference type="SAM" id="SignalP"/>
    </source>
</evidence>
<keyword evidence="4" id="KW-0732">Signal</keyword>
<dbReference type="GO" id="GO:0016042">
    <property type="term" value="P:lipid catabolic process"/>
    <property type="evidence" value="ECO:0007669"/>
    <property type="project" value="UniProtKB-KW"/>
</dbReference>
<gene>
    <name evidence="5" type="ORF">JBK99_09350</name>
</gene>
<keyword evidence="2" id="KW-0442">Lipid degradation</keyword>
<dbReference type="GO" id="GO:0003847">
    <property type="term" value="F:1-alkyl-2-acetylglycerophosphocholine esterase activity"/>
    <property type="evidence" value="ECO:0007669"/>
    <property type="project" value="TreeGrafter"/>
</dbReference>
<dbReference type="Pfam" id="PF03403">
    <property type="entry name" value="PAF-AH_p_II"/>
    <property type="match status" value="1"/>
</dbReference>
<dbReference type="Proteomes" id="UP000863577">
    <property type="component" value="Unassembled WGS sequence"/>
</dbReference>
<dbReference type="PANTHER" id="PTHR10272">
    <property type="entry name" value="PLATELET-ACTIVATING FACTOR ACETYLHYDROLASE"/>
    <property type="match status" value="1"/>
</dbReference>
<dbReference type="Gene3D" id="3.40.50.1820">
    <property type="entry name" value="alpha/beta hydrolase"/>
    <property type="match status" value="1"/>
</dbReference>
<dbReference type="PANTHER" id="PTHR10272:SF0">
    <property type="entry name" value="PLATELET-ACTIVATING FACTOR ACETYLHYDROLASE"/>
    <property type="match status" value="1"/>
</dbReference>
<dbReference type="InterPro" id="IPR029058">
    <property type="entry name" value="AB_hydrolase_fold"/>
</dbReference>
<name>A0AAN5Q2G1_LEGPN</name>
<reference evidence="5" key="2">
    <citation type="submission" date="2019-09" db="EMBL/GenBank/DDBJ databases">
        <authorList>
            <consortium name="NCBI Pathogen Detection Project"/>
        </authorList>
    </citation>
    <scope>NUCLEOTIDE SEQUENCE</scope>
    <source>
        <strain evidence="5">CL18-200174</strain>
    </source>
</reference>
<dbReference type="RefSeq" id="WP_027265031.1">
    <property type="nucleotide sequence ID" value="NZ_CAXYJF010000010.1"/>
</dbReference>
<feature type="chain" id="PRO_5044474485" evidence="4">
    <location>
        <begin position="21"/>
        <end position="489"/>
    </location>
</feature>
<evidence type="ECO:0000256" key="2">
    <source>
        <dbReference type="ARBA" id="ARBA00022963"/>
    </source>
</evidence>
<feature type="signal peptide" evidence="4">
    <location>
        <begin position="1"/>
        <end position="20"/>
    </location>
</feature>
<sequence length="489" mass="55505">MINKLLLIFSGILLSFSTPANKPADYLMMPTGQYGVAFQDIHWINPTICPDPNYSKVSGKDFSLDNKKHCHELMVRVYYPTHYKTHLGTFYYRPIVVSEQNTLKNNTALKLKEINQLSQLRSHTLENAPIVRNKQFPVILFIGGLGGQSQLYENLITQLVSNGYIVLGINSLFINGEIALPNHKVISPVIIKSWDAVSKQILPVLEGDISFVYKTIHEVSDSDVFKAMDLKHIAGVGHSFGGRAMANVANLHSNWFQALVTLDMEVHMGSFKPQSSVLPMMHIISAYWRSMFNWQRLQYSLNKNSYLVTLTPSEKDLHYSYHMDFTDLSTLQYLPAYQASMAYNQRKLAQGEDLIIKTHGEKVGTLSIIRPLYLITKNANSWNIFYYEPGKNAVKISIEEIAGLQNALDKLPKTTLNESELLPIKKIIHAYHQRFGNFLGKGDGLQITKSINRYLVDFFNTFLKARKNPFKDCMPLTDNTQIKCGPGVF</sequence>
<organism evidence="5 6">
    <name type="scientific">Legionella pneumophila</name>
    <dbReference type="NCBI Taxonomy" id="446"/>
    <lineage>
        <taxon>Bacteria</taxon>
        <taxon>Pseudomonadati</taxon>
        <taxon>Pseudomonadota</taxon>
        <taxon>Gammaproteobacteria</taxon>
        <taxon>Legionellales</taxon>
        <taxon>Legionellaceae</taxon>
        <taxon>Legionella</taxon>
    </lineage>
</organism>
<dbReference type="EMBL" id="DACWOD010000006">
    <property type="protein sequence ID" value="HAU2396531.1"/>
    <property type="molecule type" value="Genomic_DNA"/>
</dbReference>
<dbReference type="SUPFAM" id="SSF53474">
    <property type="entry name" value="alpha/beta-Hydrolases"/>
    <property type="match status" value="1"/>
</dbReference>
<evidence type="ECO:0000256" key="3">
    <source>
        <dbReference type="ARBA" id="ARBA00023098"/>
    </source>
</evidence>
<keyword evidence="3" id="KW-0443">Lipid metabolism</keyword>
<reference evidence="5" key="1">
    <citation type="journal article" date="2018" name="Genome Biol.">
        <title>SKESA: strategic k-mer extension for scrupulous assemblies.</title>
        <authorList>
            <person name="Souvorov A."/>
            <person name="Agarwala R."/>
            <person name="Lipman D.J."/>
        </authorList>
    </citation>
    <scope>NUCLEOTIDE SEQUENCE</scope>
    <source>
        <strain evidence="5">CL18-200174</strain>
    </source>
</reference>
<accession>A0AAN5Q2G1</accession>